<dbReference type="CDD" id="cd00042">
    <property type="entry name" value="CY"/>
    <property type="match status" value="1"/>
</dbReference>
<dbReference type="Gene3D" id="3.10.450.10">
    <property type="match status" value="1"/>
</dbReference>
<gene>
    <name evidence="2" type="ORF">OAUR00152_LOCUS16291</name>
</gene>
<evidence type="ECO:0008006" key="3">
    <source>
        <dbReference type="Google" id="ProtNLM"/>
    </source>
</evidence>
<proteinExistence type="predicted"/>
<accession>A0A7S4IWP6</accession>
<feature type="signal peptide" evidence="1">
    <location>
        <begin position="1"/>
        <end position="27"/>
    </location>
</feature>
<organism evidence="2">
    <name type="scientific">Odontella aurita</name>
    <dbReference type="NCBI Taxonomy" id="265563"/>
    <lineage>
        <taxon>Eukaryota</taxon>
        <taxon>Sar</taxon>
        <taxon>Stramenopiles</taxon>
        <taxon>Ochrophyta</taxon>
        <taxon>Bacillariophyta</taxon>
        <taxon>Mediophyceae</taxon>
        <taxon>Biddulphiophycidae</taxon>
        <taxon>Eupodiscales</taxon>
        <taxon>Odontellaceae</taxon>
        <taxon>Odontella</taxon>
    </lineage>
</organism>
<dbReference type="EMBL" id="HBKQ01023937">
    <property type="protein sequence ID" value="CAE2241962.1"/>
    <property type="molecule type" value="Transcribed_RNA"/>
</dbReference>
<dbReference type="InterPro" id="IPR000010">
    <property type="entry name" value="Cystatin_dom"/>
</dbReference>
<reference evidence="2" key="1">
    <citation type="submission" date="2021-01" db="EMBL/GenBank/DDBJ databases">
        <authorList>
            <person name="Corre E."/>
            <person name="Pelletier E."/>
            <person name="Niang G."/>
            <person name="Scheremetjew M."/>
            <person name="Finn R."/>
            <person name="Kale V."/>
            <person name="Holt S."/>
            <person name="Cochrane G."/>
            <person name="Meng A."/>
            <person name="Brown T."/>
            <person name="Cohen L."/>
        </authorList>
    </citation>
    <scope>NUCLEOTIDE SEQUENCE</scope>
    <source>
        <strain evidence="2">Isolate 1302-5</strain>
    </source>
</reference>
<feature type="chain" id="PRO_5030683182" description="Cystatin domain-containing protein" evidence="1">
    <location>
        <begin position="28"/>
        <end position="150"/>
    </location>
</feature>
<dbReference type="AlphaFoldDB" id="A0A7S4IWP6"/>
<keyword evidence="1" id="KW-0732">Signal</keyword>
<sequence>MKYYEPLFSLIVLKAACWSTLLFRSEAMEEVPRQILGGYKAATPTDEHVMNAAGFVISALHSGEAPEGKYSFLDTLAVSEGQGRIEGTELMVVNARQQLVAGMNYQLTLAIVDSDSRECRGALEVTVWDHFGELEITRWGQEIECNGVMG</sequence>
<name>A0A7S4IWP6_9STRA</name>
<dbReference type="GO" id="GO:0004869">
    <property type="term" value="F:cysteine-type endopeptidase inhibitor activity"/>
    <property type="evidence" value="ECO:0007669"/>
    <property type="project" value="InterPro"/>
</dbReference>
<dbReference type="InterPro" id="IPR046350">
    <property type="entry name" value="Cystatin_sf"/>
</dbReference>
<protein>
    <recommendedName>
        <fullName evidence="3">Cystatin domain-containing protein</fullName>
    </recommendedName>
</protein>
<dbReference type="SUPFAM" id="SSF54403">
    <property type="entry name" value="Cystatin/monellin"/>
    <property type="match status" value="1"/>
</dbReference>
<evidence type="ECO:0000256" key="1">
    <source>
        <dbReference type="SAM" id="SignalP"/>
    </source>
</evidence>
<evidence type="ECO:0000313" key="2">
    <source>
        <dbReference type="EMBL" id="CAE2241962.1"/>
    </source>
</evidence>